<dbReference type="AlphaFoldDB" id="A0A5B6UQQ4"/>
<name>A0A5B6UQQ4_9ROSI</name>
<proteinExistence type="predicted"/>
<reference evidence="2" key="1">
    <citation type="journal article" date="2019" name="Plant Biotechnol. J.">
        <title>Genome sequencing of the Australian wild diploid species Gossypium australe highlights disease resistance and delayed gland morphogenesis.</title>
        <authorList>
            <person name="Cai Y."/>
            <person name="Cai X."/>
            <person name="Wang Q."/>
            <person name="Wang P."/>
            <person name="Zhang Y."/>
            <person name="Cai C."/>
            <person name="Xu Y."/>
            <person name="Wang K."/>
            <person name="Zhou Z."/>
            <person name="Wang C."/>
            <person name="Geng S."/>
            <person name="Li B."/>
            <person name="Dong Q."/>
            <person name="Hou Y."/>
            <person name="Wang H."/>
            <person name="Ai P."/>
            <person name="Liu Z."/>
            <person name="Yi F."/>
            <person name="Sun M."/>
            <person name="An G."/>
            <person name="Cheng J."/>
            <person name="Zhang Y."/>
            <person name="Shi Q."/>
            <person name="Xie Y."/>
            <person name="Shi X."/>
            <person name="Chang Y."/>
            <person name="Huang F."/>
            <person name="Chen Y."/>
            <person name="Hong S."/>
            <person name="Mi L."/>
            <person name="Sun Q."/>
            <person name="Zhang L."/>
            <person name="Zhou B."/>
            <person name="Peng R."/>
            <person name="Zhang X."/>
            <person name="Liu F."/>
        </authorList>
    </citation>
    <scope>NUCLEOTIDE SEQUENCE [LARGE SCALE GENOMIC DNA]</scope>
    <source>
        <strain evidence="2">cv. PA1801</strain>
    </source>
</reference>
<evidence type="ECO:0000313" key="1">
    <source>
        <dbReference type="EMBL" id="KAA3458412.1"/>
    </source>
</evidence>
<dbReference type="EMBL" id="SMMG02000010">
    <property type="protein sequence ID" value="KAA3458412.1"/>
    <property type="molecule type" value="Genomic_DNA"/>
</dbReference>
<dbReference type="Proteomes" id="UP000325315">
    <property type="component" value="Unassembled WGS sequence"/>
</dbReference>
<protein>
    <submittedName>
        <fullName evidence="1">Uncharacterized protein</fullName>
    </submittedName>
</protein>
<evidence type="ECO:0000313" key="2">
    <source>
        <dbReference type="Proteomes" id="UP000325315"/>
    </source>
</evidence>
<gene>
    <name evidence="1" type="ORF">EPI10_013029</name>
</gene>
<keyword evidence="2" id="KW-1185">Reference proteome</keyword>
<accession>A0A5B6UQQ4</accession>
<dbReference type="OrthoDB" id="10635436at2759"/>
<organism evidence="1 2">
    <name type="scientific">Gossypium australe</name>
    <dbReference type="NCBI Taxonomy" id="47621"/>
    <lineage>
        <taxon>Eukaryota</taxon>
        <taxon>Viridiplantae</taxon>
        <taxon>Streptophyta</taxon>
        <taxon>Embryophyta</taxon>
        <taxon>Tracheophyta</taxon>
        <taxon>Spermatophyta</taxon>
        <taxon>Magnoliopsida</taxon>
        <taxon>eudicotyledons</taxon>
        <taxon>Gunneridae</taxon>
        <taxon>Pentapetalae</taxon>
        <taxon>rosids</taxon>
        <taxon>malvids</taxon>
        <taxon>Malvales</taxon>
        <taxon>Malvaceae</taxon>
        <taxon>Malvoideae</taxon>
        <taxon>Gossypium</taxon>
    </lineage>
</organism>
<sequence length="172" mass="19314">MAQSAVQKMRHCFGAREIKTRELLTENSPDCSPLQAIRSTCGSDTKRIRRIRSATASGKILFQMYEQEFPSRASRKLFFGKYLSLKTCATSICTKTSTGTNGYLVYPLPSPHQKLANLHSIFSHRTLENRKHDIAYVGIACKTDLMKISLPSCDNSLEFQASIRTAILSTKF</sequence>
<comment type="caution">
    <text evidence="1">The sequence shown here is derived from an EMBL/GenBank/DDBJ whole genome shotgun (WGS) entry which is preliminary data.</text>
</comment>